<dbReference type="EnsemblMetazoa" id="CJA33466.1">
    <property type="protein sequence ID" value="CJA33466.1"/>
    <property type="gene ID" value="WBGene00209313"/>
</dbReference>
<reference evidence="2" key="1">
    <citation type="submission" date="2010-08" db="EMBL/GenBank/DDBJ databases">
        <authorList>
            <consortium name="Caenorhabditis japonica Sequencing Consortium"/>
            <person name="Wilson R.K."/>
        </authorList>
    </citation>
    <scope>NUCLEOTIDE SEQUENCE [LARGE SCALE GENOMIC DNA]</scope>
    <source>
        <strain evidence="2">DF5081</strain>
    </source>
</reference>
<sequence>MKVELDFLIFSLFPTLFSCSLSAFCVLCPVPFRFRVGCGWGRGQGRQHVTISYIFVMYWPPPPSSPSIYLSLSSPFVSYSSSQ</sequence>
<reference evidence="1" key="2">
    <citation type="submission" date="2022-06" db="UniProtKB">
        <authorList>
            <consortium name="EnsemblMetazoa"/>
        </authorList>
    </citation>
    <scope>IDENTIFICATION</scope>
    <source>
        <strain evidence="1">DF5081</strain>
    </source>
</reference>
<proteinExistence type="predicted"/>
<dbReference type="PROSITE" id="PS51257">
    <property type="entry name" value="PROKAR_LIPOPROTEIN"/>
    <property type="match status" value="1"/>
</dbReference>
<dbReference type="AlphaFoldDB" id="A0A8R1IMT2"/>
<evidence type="ECO:0000313" key="2">
    <source>
        <dbReference type="Proteomes" id="UP000005237"/>
    </source>
</evidence>
<evidence type="ECO:0000313" key="1">
    <source>
        <dbReference type="EnsemblMetazoa" id="CJA33466.1"/>
    </source>
</evidence>
<dbReference type="Proteomes" id="UP000005237">
    <property type="component" value="Unassembled WGS sequence"/>
</dbReference>
<protein>
    <submittedName>
        <fullName evidence="1">Uncharacterized protein</fullName>
    </submittedName>
</protein>
<keyword evidence="2" id="KW-1185">Reference proteome</keyword>
<accession>A0A8R1IMT2</accession>
<organism evidence="1 2">
    <name type="scientific">Caenorhabditis japonica</name>
    <dbReference type="NCBI Taxonomy" id="281687"/>
    <lineage>
        <taxon>Eukaryota</taxon>
        <taxon>Metazoa</taxon>
        <taxon>Ecdysozoa</taxon>
        <taxon>Nematoda</taxon>
        <taxon>Chromadorea</taxon>
        <taxon>Rhabditida</taxon>
        <taxon>Rhabditina</taxon>
        <taxon>Rhabditomorpha</taxon>
        <taxon>Rhabditoidea</taxon>
        <taxon>Rhabditidae</taxon>
        <taxon>Peloderinae</taxon>
        <taxon>Caenorhabditis</taxon>
    </lineage>
</organism>
<name>A0A8R1IMT2_CAEJA</name>